<evidence type="ECO:0000259" key="16">
    <source>
        <dbReference type="Pfam" id="PF00425"/>
    </source>
</evidence>
<keyword evidence="8 15" id="KW-0479">Metal-binding</keyword>
<dbReference type="Pfam" id="PF00425">
    <property type="entry name" value="Chorismate_bind"/>
    <property type="match status" value="1"/>
</dbReference>
<keyword evidence="12 15" id="KW-0456">Lyase</keyword>
<dbReference type="Proteomes" id="UP000616499">
    <property type="component" value="Unassembled WGS sequence"/>
</dbReference>
<evidence type="ECO:0000256" key="1">
    <source>
        <dbReference type="ARBA" id="ARBA00001946"/>
    </source>
</evidence>
<keyword evidence="19" id="KW-1185">Reference proteome</keyword>
<proteinExistence type="inferred from homology"/>
<evidence type="ECO:0000256" key="15">
    <source>
        <dbReference type="RuleBase" id="RU364045"/>
    </source>
</evidence>
<evidence type="ECO:0000313" key="19">
    <source>
        <dbReference type="Proteomes" id="UP000616499"/>
    </source>
</evidence>
<dbReference type="InterPro" id="IPR005256">
    <property type="entry name" value="Anth_synth_I_PabB"/>
</dbReference>
<dbReference type="RefSeq" id="WP_188867307.1">
    <property type="nucleotide sequence ID" value="NZ_BMNW01000008.1"/>
</dbReference>
<dbReference type="PANTHER" id="PTHR11236">
    <property type="entry name" value="AMINOBENZOATE/ANTHRANILATE SYNTHASE"/>
    <property type="match status" value="1"/>
</dbReference>
<comment type="function">
    <text evidence="13 15">Part of a heterotetrameric complex that catalyzes the two-step biosynthesis of anthranilate, an intermediate in the biosynthesis of L-tryptophan. In the first step, the glutamine-binding beta subunit (TrpG) of anthranilate synthase (AS) provides the glutamine amidotransferase activity which generates ammonia as a substrate that, along with chorismate, is used in the second step, catalyzed by the large alpha subunit of AS (TrpE) to produce anthranilate. In the absence of TrpG, TrpE can synthesize anthranilate directly from chorismate and high concentrations of ammonia.</text>
</comment>
<dbReference type="Gene3D" id="3.60.120.10">
    <property type="entry name" value="Anthranilate synthase"/>
    <property type="match status" value="1"/>
</dbReference>
<dbReference type="SUPFAM" id="SSF56322">
    <property type="entry name" value="ADC synthase"/>
    <property type="match status" value="1"/>
</dbReference>
<comment type="catalytic activity">
    <reaction evidence="14 15">
        <text>chorismate + L-glutamine = anthranilate + pyruvate + L-glutamate + H(+)</text>
        <dbReference type="Rhea" id="RHEA:21732"/>
        <dbReference type="ChEBI" id="CHEBI:15361"/>
        <dbReference type="ChEBI" id="CHEBI:15378"/>
        <dbReference type="ChEBI" id="CHEBI:16567"/>
        <dbReference type="ChEBI" id="CHEBI:29748"/>
        <dbReference type="ChEBI" id="CHEBI:29985"/>
        <dbReference type="ChEBI" id="CHEBI:58359"/>
        <dbReference type="EC" id="4.1.3.27"/>
    </reaction>
</comment>
<comment type="pathway">
    <text evidence="2 15">Amino-acid biosynthesis; L-tryptophan biosynthesis; L-tryptophan from chorismate: step 1/5.</text>
</comment>
<evidence type="ECO:0000256" key="2">
    <source>
        <dbReference type="ARBA" id="ARBA00004873"/>
    </source>
</evidence>
<evidence type="ECO:0000256" key="12">
    <source>
        <dbReference type="ARBA" id="ARBA00023239"/>
    </source>
</evidence>
<organism evidence="18 19">
    <name type="scientific">Pseudomonas asuensis</name>
    <dbReference type="NCBI Taxonomy" id="1825787"/>
    <lineage>
        <taxon>Bacteria</taxon>
        <taxon>Pseudomonadati</taxon>
        <taxon>Pseudomonadota</taxon>
        <taxon>Gammaproteobacteria</taxon>
        <taxon>Pseudomonadales</taxon>
        <taxon>Pseudomonadaceae</taxon>
        <taxon>Pseudomonas</taxon>
    </lineage>
</organism>
<accession>A0ABQ2GZP1</accession>
<evidence type="ECO:0000256" key="3">
    <source>
        <dbReference type="ARBA" id="ARBA00009562"/>
    </source>
</evidence>
<comment type="subunit">
    <text evidence="4 15">Heterotetramer consisting of two non-identical subunits: a beta subunit (TrpG) and a large alpha subunit (TrpE).</text>
</comment>
<keyword evidence="11 15" id="KW-0057">Aromatic amino acid biosynthesis</keyword>
<feature type="domain" description="Anthranilate synthase component I N-terminal" evidence="17">
    <location>
        <begin position="27"/>
        <end position="167"/>
    </location>
</feature>
<dbReference type="PANTHER" id="PTHR11236:SF48">
    <property type="entry name" value="ISOCHORISMATE SYNTHASE MENF"/>
    <property type="match status" value="1"/>
</dbReference>
<evidence type="ECO:0000256" key="14">
    <source>
        <dbReference type="ARBA" id="ARBA00047683"/>
    </source>
</evidence>
<evidence type="ECO:0000256" key="7">
    <source>
        <dbReference type="ARBA" id="ARBA00022605"/>
    </source>
</evidence>
<dbReference type="InterPro" id="IPR015890">
    <property type="entry name" value="Chorismate_C"/>
</dbReference>
<keyword evidence="9 15" id="KW-0822">Tryptophan biosynthesis</keyword>
<dbReference type="InterPro" id="IPR006805">
    <property type="entry name" value="Anth_synth_I_N"/>
</dbReference>
<sequence length="496" mass="55168">MTREEFLRLAAAGYNRIPLTFETLADFDTPLSLYLKLADTTNTYLLESVQGGEKWGRYSIIGLPSRTVLRVYGHQATIREGDEVIETAEVEDPLAFVEAFQQRYRVPTLPNLPRFNGGLVGYFGYDCVRYVERRLGECPNPDPLGNPDILLMVSDAVVVFDNLSTKMHAIVLVDPAEADAYEKGMARLDELLERLRQPITPRRGLDFTAQLAQEPNFRASFTREDYEQAVLKIKDYILAGDCMQVVPSQRMSIDFKAAPIDLYRALRCFNPTPYMYFFNFGDFHVVGSSPEVLVRVEEGLVTVRPIAGTRPRGASEEQDLELEKDLLSDEKEIAEHLMLIDLGRNDVGRVSSTGSVKLTEKMVIERYSNVMHIVSNVTGQLKDGLNAMDALRAILPAGTLSGAPKIRAMEIIDELEPVKRGVYGGAVGYLAWNGNMDTAIAIRTAVIKNGELHVQAGGGIVADSQPAAEWEETINKRRAMFRAVALAEQTSTTSHI</sequence>
<evidence type="ECO:0000256" key="10">
    <source>
        <dbReference type="ARBA" id="ARBA00022842"/>
    </source>
</evidence>
<name>A0ABQ2GZP1_9PSED</name>
<evidence type="ECO:0000256" key="13">
    <source>
        <dbReference type="ARBA" id="ARBA00025634"/>
    </source>
</evidence>
<evidence type="ECO:0000256" key="8">
    <source>
        <dbReference type="ARBA" id="ARBA00022723"/>
    </source>
</evidence>
<dbReference type="EC" id="4.1.3.27" evidence="5 15"/>
<comment type="cofactor">
    <cofactor evidence="1 15">
        <name>Mg(2+)</name>
        <dbReference type="ChEBI" id="CHEBI:18420"/>
    </cofactor>
</comment>
<comment type="caution">
    <text evidence="18">The sequence shown here is derived from an EMBL/GenBank/DDBJ whole genome shotgun (WGS) entry which is preliminary data.</text>
</comment>
<dbReference type="EMBL" id="BMNW01000008">
    <property type="protein sequence ID" value="GGM20213.1"/>
    <property type="molecule type" value="Genomic_DNA"/>
</dbReference>
<dbReference type="PRINTS" id="PR00095">
    <property type="entry name" value="ANTSNTHASEI"/>
</dbReference>
<evidence type="ECO:0000256" key="11">
    <source>
        <dbReference type="ARBA" id="ARBA00023141"/>
    </source>
</evidence>
<dbReference type="InterPro" id="IPR019999">
    <property type="entry name" value="Anth_synth_I-like"/>
</dbReference>
<evidence type="ECO:0000256" key="6">
    <source>
        <dbReference type="ARBA" id="ARBA00020653"/>
    </source>
</evidence>
<evidence type="ECO:0000259" key="17">
    <source>
        <dbReference type="Pfam" id="PF04715"/>
    </source>
</evidence>
<gene>
    <name evidence="15 18" type="primary">trpE</name>
    <name evidence="18" type="ORF">GCM10009425_33800</name>
</gene>
<evidence type="ECO:0000256" key="9">
    <source>
        <dbReference type="ARBA" id="ARBA00022822"/>
    </source>
</evidence>
<evidence type="ECO:0000256" key="4">
    <source>
        <dbReference type="ARBA" id="ARBA00011575"/>
    </source>
</evidence>
<dbReference type="Pfam" id="PF04715">
    <property type="entry name" value="Anth_synt_I_N"/>
    <property type="match status" value="1"/>
</dbReference>
<keyword evidence="7 15" id="KW-0028">Amino-acid biosynthesis</keyword>
<keyword evidence="10 15" id="KW-0460">Magnesium</keyword>
<evidence type="ECO:0000313" key="18">
    <source>
        <dbReference type="EMBL" id="GGM20213.1"/>
    </source>
</evidence>
<dbReference type="InterPro" id="IPR005801">
    <property type="entry name" value="ADC_synthase"/>
</dbReference>
<feature type="domain" description="Chorismate-utilising enzyme C-terminal" evidence="16">
    <location>
        <begin position="223"/>
        <end position="476"/>
    </location>
</feature>
<protein>
    <recommendedName>
        <fullName evidence="6 15">Anthranilate synthase component 1</fullName>
        <ecNumber evidence="5 15">4.1.3.27</ecNumber>
    </recommendedName>
</protein>
<evidence type="ECO:0000256" key="5">
    <source>
        <dbReference type="ARBA" id="ARBA00012266"/>
    </source>
</evidence>
<reference evidence="19" key="1">
    <citation type="journal article" date="2019" name="Int. J. Syst. Evol. Microbiol.">
        <title>The Global Catalogue of Microorganisms (GCM) 10K type strain sequencing project: providing services to taxonomists for standard genome sequencing and annotation.</title>
        <authorList>
            <consortium name="The Broad Institute Genomics Platform"/>
            <consortium name="The Broad Institute Genome Sequencing Center for Infectious Disease"/>
            <person name="Wu L."/>
            <person name="Ma J."/>
        </authorList>
    </citation>
    <scope>NUCLEOTIDE SEQUENCE [LARGE SCALE GENOMIC DNA]</scope>
    <source>
        <strain evidence="19">JCM 13501</strain>
    </source>
</reference>
<dbReference type="NCBIfam" id="TIGR00564">
    <property type="entry name" value="trpE_most"/>
    <property type="match status" value="1"/>
</dbReference>
<comment type="similarity">
    <text evidence="3 15">Belongs to the anthranilate synthase component I family.</text>
</comment>